<keyword evidence="2" id="KW-1003">Cell membrane</keyword>
<reference evidence="8 9" key="1">
    <citation type="submission" date="2024-04" db="EMBL/GenBank/DDBJ databases">
        <title>Novel species of the genus Ideonella isolated from streams.</title>
        <authorList>
            <person name="Lu H."/>
        </authorList>
    </citation>
    <scope>NUCLEOTIDE SEQUENCE [LARGE SCALE GENOMIC DNA]</scope>
    <source>
        <strain evidence="8 9">DXS29W</strain>
    </source>
</reference>
<feature type="transmembrane region" description="Helical" evidence="6">
    <location>
        <begin position="652"/>
        <end position="670"/>
    </location>
</feature>
<evidence type="ECO:0000259" key="7">
    <source>
        <dbReference type="Pfam" id="PF03176"/>
    </source>
</evidence>
<evidence type="ECO:0000313" key="8">
    <source>
        <dbReference type="EMBL" id="MEK8031528.1"/>
    </source>
</evidence>
<dbReference type="EMBL" id="JBBUTG010000005">
    <property type="protein sequence ID" value="MEK8031528.1"/>
    <property type="molecule type" value="Genomic_DNA"/>
</dbReference>
<feature type="transmembrane region" description="Helical" evidence="6">
    <location>
        <begin position="735"/>
        <end position="759"/>
    </location>
</feature>
<feature type="transmembrane region" description="Helical" evidence="6">
    <location>
        <begin position="765"/>
        <end position="788"/>
    </location>
</feature>
<dbReference type="Proteomes" id="UP001371218">
    <property type="component" value="Unassembled WGS sequence"/>
</dbReference>
<feature type="transmembrane region" description="Helical" evidence="6">
    <location>
        <begin position="251"/>
        <end position="270"/>
    </location>
</feature>
<dbReference type="RefSeq" id="WP_341425905.1">
    <property type="nucleotide sequence ID" value="NZ_JBBUTG010000005.1"/>
</dbReference>
<dbReference type="InterPro" id="IPR050545">
    <property type="entry name" value="Mycobact_MmpL"/>
</dbReference>
<protein>
    <submittedName>
        <fullName evidence="8">MMPL family transporter</fullName>
    </submittedName>
</protein>
<organism evidence="8 9">
    <name type="scientific">Ideonella lacteola</name>
    <dbReference type="NCBI Taxonomy" id="2984193"/>
    <lineage>
        <taxon>Bacteria</taxon>
        <taxon>Pseudomonadati</taxon>
        <taxon>Pseudomonadota</taxon>
        <taxon>Betaproteobacteria</taxon>
        <taxon>Burkholderiales</taxon>
        <taxon>Sphaerotilaceae</taxon>
        <taxon>Ideonella</taxon>
    </lineage>
</organism>
<sequence>MQGWLPGAQRRAAWALGLWLIAMLWGVWVVTRSHFTADMSAFLPASPNAAQQVLIEQIQRGAPARTVLIGISGGDEAARAQASMALARALRASGLFEQVQNGERGDWAASARWLVDRRYLLSPAVVPQRFGADGLAEAIDDTLSLLGTPAGAVVKPLLQRDPTGETQHIVENLIPARAPKVADGVWMSREAPRAVLLASALAAGSDLDAQAHMLQRIRDEFVPWAKDGLTLQLSGAPVFAVQSRAQIEHEVHWLSAWCTLLVGGLLWVAFASGRALLAAALPVLAGVMAGVVAVSLGFGTVHGMTLGFGSTLIGEAVDYAIYYLIQAHAGVAAGDPHGQGWRRWLRSSWPTVKLGLLTSLCGFAALTFSGFPGLAQLGVFSMAGLVAATVTARWVLPALLPDGAAAQGWRISLGRWTAAAMPQWRRSRWWWLGLSMAAALVLWRAPEPLWRGDLTALSPVSPAALALDAELRSDLSADDGGWLVLVRGDGEEQALQRAEAATEVLDRWIDEGRLLGYDSPTRVLPSVSTQAQRQASLPEPVALRQAVERATRDSPLSASSLNAFLSDVESARQAAPVRRADLNGTAFAPMVNAMLLDRDDGSVTALITVHPASGQTLEGAALQQALSGVPGAHVLALKQELDGLYQGYLHEAMWQSSLGALAVVALLGLWLRSVSRLIRVAMPLALAVVLCLAGLHLSGAALGVLHLVGLLLVVALGSNYALFFDSPGGGPDGQALDASALSSLCLANLTAVLSFGLIACSEIPALSAIGQVVAPGALLALLISAAFAKPGSAPSSDG</sequence>
<evidence type="ECO:0000256" key="6">
    <source>
        <dbReference type="SAM" id="Phobius"/>
    </source>
</evidence>
<proteinExistence type="predicted"/>
<keyword evidence="9" id="KW-1185">Reference proteome</keyword>
<dbReference type="InterPro" id="IPR004869">
    <property type="entry name" value="MMPL_dom"/>
</dbReference>
<evidence type="ECO:0000256" key="5">
    <source>
        <dbReference type="ARBA" id="ARBA00023136"/>
    </source>
</evidence>
<keyword evidence="4 6" id="KW-1133">Transmembrane helix</keyword>
<dbReference type="PANTHER" id="PTHR33406">
    <property type="entry name" value="MEMBRANE PROTEIN MJ1562-RELATED"/>
    <property type="match status" value="1"/>
</dbReference>
<comment type="subcellular location">
    <subcellularLocation>
        <location evidence="1">Cell membrane</location>
        <topology evidence="1">Multi-pass membrane protein</topology>
    </subcellularLocation>
</comment>
<feature type="transmembrane region" description="Helical" evidence="6">
    <location>
        <begin position="12"/>
        <end position="30"/>
    </location>
</feature>
<evidence type="ECO:0000256" key="4">
    <source>
        <dbReference type="ARBA" id="ARBA00022989"/>
    </source>
</evidence>
<accession>A0ABU9BSP4</accession>
<feature type="domain" description="Membrane transport protein MMPL" evidence="7">
    <location>
        <begin position="204"/>
        <end position="431"/>
    </location>
</feature>
<dbReference type="Gene3D" id="1.20.1640.10">
    <property type="entry name" value="Multidrug efflux transporter AcrB transmembrane domain"/>
    <property type="match status" value="1"/>
</dbReference>
<keyword evidence="3 6" id="KW-0812">Transmembrane</keyword>
<dbReference type="PANTHER" id="PTHR33406:SF13">
    <property type="entry name" value="MEMBRANE PROTEIN YDFJ"/>
    <property type="match status" value="1"/>
</dbReference>
<feature type="transmembrane region" description="Helical" evidence="6">
    <location>
        <begin position="276"/>
        <end position="298"/>
    </location>
</feature>
<keyword evidence="5 6" id="KW-0472">Membrane</keyword>
<gene>
    <name evidence="8" type="ORF">AACH06_11935</name>
</gene>
<comment type="caution">
    <text evidence="8">The sequence shown here is derived from an EMBL/GenBank/DDBJ whole genome shotgun (WGS) entry which is preliminary data.</text>
</comment>
<evidence type="ECO:0000313" key="9">
    <source>
        <dbReference type="Proteomes" id="UP001371218"/>
    </source>
</evidence>
<evidence type="ECO:0000256" key="1">
    <source>
        <dbReference type="ARBA" id="ARBA00004651"/>
    </source>
</evidence>
<evidence type="ECO:0000256" key="2">
    <source>
        <dbReference type="ARBA" id="ARBA00022475"/>
    </source>
</evidence>
<name>A0ABU9BSP4_9BURK</name>
<evidence type="ECO:0000256" key="3">
    <source>
        <dbReference type="ARBA" id="ARBA00022692"/>
    </source>
</evidence>
<dbReference type="Pfam" id="PF03176">
    <property type="entry name" value="MMPL"/>
    <property type="match status" value="1"/>
</dbReference>
<feature type="transmembrane region" description="Helical" evidence="6">
    <location>
        <begin position="352"/>
        <end position="371"/>
    </location>
</feature>
<feature type="transmembrane region" description="Helical" evidence="6">
    <location>
        <begin position="677"/>
        <end position="697"/>
    </location>
</feature>
<dbReference type="SUPFAM" id="SSF82866">
    <property type="entry name" value="Multidrug efflux transporter AcrB transmembrane domain"/>
    <property type="match status" value="2"/>
</dbReference>